<dbReference type="EMBL" id="JBAWKC010000006">
    <property type="protein sequence ID" value="MFH6770091.1"/>
    <property type="molecule type" value="Genomic_DNA"/>
</dbReference>
<dbReference type="Pfam" id="PF12412">
    <property type="entry name" value="DUF3667"/>
    <property type="match status" value="1"/>
</dbReference>
<evidence type="ECO:0000256" key="1">
    <source>
        <dbReference type="SAM" id="Phobius"/>
    </source>
</evidence>
<gene>
    <name evidence="2" type="ORF">V8G56_15175</name>
</gene>
<feature type="transmembrane region" description="Helical" evidence="1">
    <location>
        <begin position="290"/>
        <end position="311"/>
    </location>
</feature>
<sequence>MSKENLRKDKTCLNCQHKVEKRFCPNCGQENSEITKSFHHLFLHFFKDFTHYDSSFWKTIFYLFFKPAALTKEYLSGRRLSFLAPIRLYIFISFITFFLISLFPNKTIEISKEPQETLKNIVVLPSIDSLHIKEKSIDGLTRVGLLSQQNNDTIKKILNQTKGTDKKEVADFGYESITELDSIQKHTSEEKKVGPTEYWFLKKWLVVKQENTNEQIREKFILSFTRNLPKVLFLYMPVFAFILWLFHNKKKWYYFDHSIFTLHYFSFLLLLILILFFTDKLIPLLGKNPVVDWINFSLKSAGVFWMIYYYFPAHRRLYEQPIVKSFFKSITIIIINLLIITLLTVVFALFTYINIH</sequence>
<dbReference type="RefSeq" id="WP_395439313.1">
    <property type="nucleotide sequence ID" value="NZ_JBAWKC010000006.1"/>
</dbReference>
<keyword evidence="3" id="KW-1185">Reference proteome</keyword>
<feature type="transmembrane region" description="Helical" evidence="1">
    <location>
        <begin position="258"/>
        <end position="278"/>
    </location>
</feature>
<dbReference type="Proteomes" id="UP001610104">
    <property type="component" value="Unassembled WGS sequence"/>
</dbReference>
<evidence type="ECO:0000313" key="2">
    <source>
        <dbReference type="EMBL" id="MFH6770091.1"/>
    </source>
</evidence>
<organism evidence="2 3">
    <name type="scientific">Gaetbulibacter aquiaggeris</name>
    <dbReference type="NCBI Taxonomy" id="1735373"/>
    <lineage>
        <taxon>Bacteria</taxon>
        <taxon>Pseudomonadati</taxon>
        <taxon>Bacteroidota</taxon>
        <taxon>Flavobacteriia</taxon>
        <taxon>Flavobacteriales</taxon>
        <taxon>Flavobacteriaceae</taxon>
        <taxon>Gaetbulibacter</taxon>
    </lineage>
</organism>
<evidence type="ECO:0000313" key="3">
    <source>
        <dbReference type="Proteomes" id="UP001610104"/>
    </source>
</evidence>
<keyword evidence="1" id="KW-0812">Transmembrane</keyword>
<comment type="caution">
    <text evidence="2">The sequence shown here is derived from an EMBL/GenBank/DDBJ whole genome shotgun (WGS) entry which is preliminary data.</text>
</comment>
<protein>
    <submittedName>
        <fullName evidence="2">DUF3667 domain-containing protein</fullName>
    </submittedName>
</protein>
<name>A0ABW7MTE1_9FLAO</name>
<feature type="transmembrane region" description="Helical" evidence="1">
    <location>
        <begin position="332"/>
        <end position="353"/>
    </location>
</feature>
<keyword evidence="1" id="KW-0472">Membrane</keyword>
<keyword evidence="1" id="KW-1133">Transmembrane helix</keyword>
<proteinExistence type="predicted"/>
<reference evidence="2 3" key="1">
    <citation type="submission" date="2024-02" db="EMBL/GenBank/DDBJ databases">
        <title>A Gaetbulibacter species isolated from tidal flats and genomic insights of their niches.</title>
        <authorList>
            <person name="Ye Y."/>
        </authorList>
    </citation>
    <scope>NUCLEOTIDE SEQUENCE [LARGE SCALE GENOMIC DNA]</scope>
    <source>
        <strain evidence="2 3">KEM-8</strain>
    </source>
</reference>
<accession>A0ABW7MTE1</accession>
<feature type="transmembrane region" description="Helical" evidence="1">
    <location>
        <begin position="82"/>
        <end position="103"/>
    </location>
</feature>
<feature type="transmembrane region" description="Helical" evidence="1">
    <location>
        <begin position="228"/>
        <end position="246"/>
    </location>
</feature>
<dbReference type="InterPro" id="IPR022134">
    <property type="entry name" value="DUF3667"/>
</dbReference>